<keyword evidence="1" id="KW-0812">Transmembrane</keyword>
<keyword evidence="1" id="KW-1133">Transmembrane helix</keyword>
<dbReference type="RefSeq" id="WP_278005768.1">
    <property type="nucleotide sequence ID" value="NZ_JARSBN010000005.1"/>
</dbReference>
<proteinExistence type="predicted"/>
<name>A0ABT6G2Q5_9FLAO</name>
<keyword evidence="1" id="KW-0472">Membrane</keyword>
<dbReference type="Proteomes" id="UP001529085">
    <property type="component" value="Unassembled WGS sequence"/>
</dbReference>
<sequence length="182" mass="20889">MLEQLLITVSILIIKKLLPTMAISNCLFSPSYIILFILFFICSCSEKNDKIEIFLIDSSNLSMFEEVEPKNVVLKSKIITEKDIIGYDKSTFTFDLTKECSSKLDKMELDWKAFCIVKNGKKILVGRFWQCLSSLGTNGFVTFDFTCSNRQKLELIYGLARKVYPNDNDPRKEITIANNSHK</sequence>
<protein>
    <recommendedName>
        <fullName evidence="4">Lipoprotein</fullName>
    </recommendedName>
</protein>
<accession>A0ABT6G2Q5</accession>
<comment type="caution">
    <text evidence="2">The sequence shown here is derived from an EMBL/GenBank/DDBJ whole genome shotgun (WGS) entry which is preliminary data.</text>
</comment>
<reference evidence="2 3" key="1">
    <citation type="submission" date="2023-03" db="EMBL/GenBank/DDBJ databases">
        <title>Strain YYF002 represents a novel species in the genus Winogradskyella isolated from seawater.</title>
        <authorList>
            <person name="Fu Z.-Y."/>
        </authorList>
    </citation>
    <scope>NUCLEOTIDE SEQUENCE [LARGE SCALE GENOMIC DNA]</scope>
    <source>
        <strain evidence="2 3">YYF002</strain>
    </source>
</reference>
<feature type="transmembrane region" description="Helical" evidence="1">
    <location>
        <begin position="21"/>
        <end position="41"/>
    </location>
</feature>
<organism evidence="2 3">
    <name type="scientific">Winogradskyella marincola</name>
    <dbReference type="NCBI Taxonomy" id="3037795"/>
    <lineage>
        <taxon>Bacteria</taxon>
        <taxon>Pseudomonadati</taxon>
        <taxon>Bacteroidota</taxon>
        <taxon>Flavobacteriia</taxon>
        <taxon>Flavobacteriales</taxon>
        <taxon>Flavobacteriaceae</taxon>
        <taxon>Winogradskyella</taxon>
    </lineage>
</organism>
<gene>
    <name evidence="2" type="ORF">P7122_10580</name>
</gene>
<evidence type="ECO:0000256" key="1">
    <source>
        <dbReference type="SAM" id="Phobius"/>
    </source>
</evidence>
<keyword evidence="3" id="KW-1185">Reference proteome</keyword>
<evidence type="ECO:0000313" key="2">
    <source>
        <dbReference type="EMBL" id="MDG4716321.1"/>
    </source>
</evidence>
<dbReference type="EMBL" id="JARSBN010000005">
    <property type="protein sequence ID" value="MDG4716321.1"/>
    <property type="molecule type" value="Genomic_DNA"/>
</dbReference>
<evidence type="ECO:0000313" key="3">
    <source>
        <dbReference type="Proteomes" id="UP001529085"/>
    </source>
</evidence>
<evidence type="ECO:0008006" key="4">
    <source>
        <dbReference type="Google" id="ProtNLM"/>
    </source>
</evidence>